<dbReference type="EMBL" id="VHIQ01000001">
    <property type="protein sequence ID" value="TPV35587.1"/>
    <property type="molecule type" value="Genomic_DNA"/>
</dbReference>
<dbReference type="OrthoDB" id="951108at2"/>
<evidence type="ECO:0000313" key="3">
    <source>
        <dbReference type="EMBL" id="TPV35587.1"/>
    </source>
</evidence>
<dbReference type="NCBIfam" id="TIGR04183">
    <property type="entry name" value="Por_Secre_tail"/>
    <property type="match status" value="1"/>
</dbReference>
<sequence length="265" mass="29189">MKKITQLLAFLFVATISYGQNLLLEGGFEGMPTGTPTTPWTTGQASGTTVNNNPAIARTGEQFLNLQNDFRNIRQAFTAEAGITYTLKFWNQFVGGQGLPESTDGIFVSIRQNTGGVNGTPFEPNIGFYIDPSAGDLNWTEFTLEFEAPQSDLLLYIFKQTRASGGPNNGTRMDDFSITENELSVQDLAQFGFTVYPNPVKDMLNLNAQAPIEKVEVFNLLGQQVLTTNLNKTSAQINVSNLTDGVYLMKTYINNVTGTYKFVKE</sequence>
<dbReference type="AlphaFoldDB" id="A0A506PQP1"/>
<accession>A0A506PQP1</accession>
<organism evidence="3 4">
    <name type="scientific">Paucihalobacter ruber</name>
    <dbReference type="NCBI Taxonomy" id="2567861"/>
    <lineage>
        <taxon>Bacteria</taxon>
        <taxon>Pseudomonadati</taxon>
        <taxon>Bacteroidota</taxon>
        <taxon>Flavobacteriia</taxon>
        <taxon>Flavobacteriales</taxon>
        <taxon>Flavobacteriaceae</taxon>
        <taxon>Paucihalobacter</taxon>
    </lineage>
</organism>
<evidence type="ECO:0000256" key="1">
    <source>
        <dbReference type="ARBA" id="ARBA00022729"/>
    </source>
</evidence>
<dbReference type="Pfam" id="PF18962">
    <property type="entry name" value="Por_Secre_tail"/>
    <property type="match status" value="1"/>
</dbReference>
<protein>
    <submittedName>
        <fullName evidence="3">T9SS type A sorting domain-containing protein</fullName>
    </submittedName>
</protein>
<dbReference type="RefSeq" id="WP_140988597.1">
    <property type="nucleotide sequence ID" value="NZ_VHIQ01000001.1"/>
</dbReference>
<gene>
    <name evidence="3" type="ORF">FJ651_01365</name>
</gene>
<keyword evidence="1" id="KW-0732">Signal</keyword>
<evidence type="ECO:0000313" key="4">
    <source>
        <dbReference type="Proteomes" id="UP000317332"/>
    </source>
</evidence>
<evidence type="ECO:0000259" key="2">
    <source>
        <dbReference type="Pfam" id="PF18962"/>
    </source>
</evidence>
<feature type="domain" description="Secretion system C-terminal sorting" evidence="2">
    <location>
        <begin position="195"/>
        <end position="262"/>
    </location>
</feature>
<name>A0A506PQP1_9FLAO</name>
<dbReference type="Proteomes" id="UP000317332">
    <property type="component" value="Unassembled WGS sequence"/>
</dbReference>
<proteinExistence type="predicted"/>
<dbReference type="Gene3D" id="2.60.120.260">
    <property type="entry name" value="Galactose-binding domain-like"/>
    <property type="match status" value="1"/>
</dbReference>
<dbReference type="InterPro" id="IPR026444">
    <property type="entry name" value="Secre_tail"/>
</dbReference>
<reference evidence="3 4" key="1">
    <citation type="submission" date="2019-06" db="EMBL/GenBank/DDBJ databases">
        <title>Flavobacteriaceae Paucihalobacterium erythroidium CWB-1, complete genome.</title>
        <authorList>
            <person name="Wu S."/>
        </authorList>
    </citation>
    <scope>NUCLEOTIDE SEQUENCE [LARGE SCALE GENOMIC DNA]</scope>
    <source>
        <strain evidence="3 4">CWB-1</strain>
    </source>
</reference>
<comment type="caution">
    <text evidence="3">The sequence shown here is derived from an EMBL/GenBank/DDBJ whole genome shotgun (WGS) entry which is preliminary data.</text>
</comment>
<keyword evidence="4" id="KW-1185">Reference proteome</keyword>